<proteinExistence type="predicted"/>
<gene>
    <name evidence="1" type="ORF">HK15_13400</name>
</gene>
<protein>
    <submittedName>
        <fullName evidence="1">Uncharacterized protein</fullName>
    </submittedName>
</protein>
<dbReference type="EMBL" id="JOOY01000083">
    <property type="protein sequence ID" value="OUI98615.1"/>
    <property type="molecule type" value="Genomic_DNA"/>
</dbReference>
<name>A0A252B2P0_9PROT</name>
<reference evidence="1 2" key="1">
    <citation type="submission" date="2014-06" db="EMBL/GenBank/DDBJ databases">
        <authorList>
            <person name="Ju J."/>
            <person name="Zhang J."/>
        </authorList>
    </citation>
    <scope>NUCLEOTIDE SEQUENCE [LARGE SCALE GENOMIC DNA]</scope>
    <source>
        <strain evidence="1">DmW_048</strain>
    </source>
</reference>
<sequence>MGRVECLGLYKMLPILGAAVFAYGNSVWPVQVWQKAVCLPVQTVGKAANVKRVCCQSNVCKKHILPTPL</sequence>
<accession>A0A252B2P0</accession>
<evidence type="ECO:0000313" key="2">
    <source>
        <dbReference type="Proteomes" id="UP000194999"/>
    </source>
</evidence>
<comment type="caution">
    <text evidence="1">The sequence shown here is derived from an EMBL/GenBank/DDBJ whole genome shotgun (WGS) entry which is preliminary data.</text>
</comment>
<evidence type="ECO:0000313" key="1">
    <source>
        <dbReference type="EMBL" id="OUI98615.1"/>
    </source>
</evidence>
<dbReference type="Proteomes" id="UP000194999">
    <property type="component" value="Unassembled WGS sequence"/>
</dbReference>
<dbReference type="AlphaFoldDB" id="A0A252B2P0"/>
<organism evidence="1 2">
    <name type="scientific">Acetobacter orientalis</name>
    <dbReference type="NCBI Taxonomy" id="146474"/>
    <lineage>
        <taxon>Bacteria</taxon>
        <taxon>Pseudomonadati</taxon>
        <taxon>Pseudomonadota</taxon>
        <taxon>Alphaproteobacteria</taxon>
        <taxon>Acetobacterales</taxon>
        <taxon>Acetobacteraceae</taxon>
        <taxon>Acetobacter</taxon>
    </lineage>
</organism>